<keyword evidence="1" id="KW-0547">Nucleotide-binding</keyword>
<evidence type="ECO:0000313" key="2">
    <source>
        <dbReference type="EMBL" id="MBB5144201.1"/>
    </source>
</evidence>
<dbReference type="Pfam" id="PF10662">
    <property type="entry name" value="PduV-EutP"/>
    <property type="match status" value="1"/>
</dbReference>
<dbReference type="InterPro" id="IPR027417">
    <property type="entry name" value="P-loop_NTPase"/>
</dbReference>
<dbReference type="EMBL" id="JACHGO010000006">
    <property type="protein sequence ID" value="MBB5144201.1"/>
    <property type="molecule type" value="Genomic_DNA"/>
</dbReference>
<protein>
    <submittedName>
        <fullName evidence="2">Ethanolamine utilization protein EutP</fullName>
    </submittedName>
</protein>
<dbReference type="PIRSF" id="PIRSF036409">
    <property type="entry name" value="EutP_PduV"/>
    <property type="match status" value="1"/>
</dbReference>
<organism evidence="2 3">
    <name type="scientific">Desulfovibrio intestinalis</name>
    <dbReference type="NCBI Taxonomy" id="58621"/>
    <lineage>
        <taxon>Bacteria</taxon>
        <taxon>Pseudomonadati</taxon>
        <taxon>Thermodesulfobacteriota</taxon>
        <taxon>Desulfovibrionia</taxon>
        <taxon>Desulfovibrionales</taxon>
        <taxon>Desulfovibrionaceae</taxon>
        <taxon>Desulfovibrio</taxon>
    </lineage>
</organism>
<dbReference type="RefSeq" id="WP_183720664.1">
    <property type="nucleotide sequence ID" value="NZ_JACHGO010000006.1"/>
</dbReference>
<dbReference type="SUPFAM" id="SSF52540">
    <property type="entry name" value="P-loop containing nucleoside triphosphate hydrolases"/>
    <property type="match status" value="1"/>
</dbReference>
<sequence>MRRIMLLGERGAGRRSLARALGHAPAFMPQPMAVEFAGRFVIPPPEFLENRRFYRALITVSMDCGTLLFVQDATRRTSAFPPGFARIFNRHVAGIITKTDMPEASIERATRFLNNAGLQNIYALSAVSGEGMDTLRQKEPTLFV</sequence>
<proteinExistence type="inferred from homology"/>
<evidence type="ECO:0000256" key="1">
    <source>
        <dbReference type="PIRNR" id="PIRNR036409"/>
    </source>
</evidence>
<evidence type="ECO:0000313" key="3">
    <source>
        <dbReference type="Proteomes" id="UP000539075"/>
    </source>
</evidence>
<comment type="similarity">
    <text evidence="1">Belongs to the EutP/PduV family.</text>
</comment>
<keyword evidence="3" id="KW-1185">Reference proteome</keyword>
<dbReference type="GO" id="GO:0005524">
    <property type="term" value="F:ATP binding"/>
    <property type="evidence" value="ECO:0007669"/>
    <property type="project" value="UniProtKB-UniRule"/>
</dbReference>
<gene>
    <name evidence="2" type="ORF">HNQ38_002309</name>
</gene>
<dbReference type="Proteomes" id="UP000539075">
    <property type="component" value="Unassembled WGS sequence"/>
</dbReference>
<dbReference type="InterPro" id="IPR012381">
    <property type="entry name" value="EutP_PduV"/>
</dbReference>
<reference evidence="2 3" key="1">
    <citation type="submission" date="2020-08" db="EMBL/GenBank/DDBJ databases">
        <title>Genomic Encyclopedia of Type Strains, Phase IV (KMG-IV): sequencing the most valuable type-strain genomes for metagenomic binning, comparative biology and taxonomic classification.</title>
        <authorList>
            <person name="Goeker M."/>
        </authorList>
    </citation>
    <scope>NUCLEOTIDE SEQUENCE [LARGE SCALE GENOMIC DNA]</scope>
    <source>
        <strain evidence="2 3">DSM 11275</strain>
    </source>
</reference>
<dbReference type="AlphaFoldDB" id="A0A7W8FGR2"/>
<dbReference type="PANTHER" id="PTHR40453:SF1">
    <property type="entry name" value="PROTEIN YOEF"/>
    <property type="match status" value="1"/>
</dbReference>
<dbReference type="PANTHER" id="PTHR40453">
    <property type="entry name" value="PROTEIN YOEF"/>
    <property type="match status" value="1"/>
</dbReference>
<dbReference type="GO" id="GO:0006576">
    <property type="term" value="P:biogenic amine metabolic process"/>
    <property type="evidence" value="ECO:0007669"/>
    <property type="project" value="InterPro"/>
</dbReference>
<accession>A0A7W8FGR2</accession>
<name>A0A7W8FGR2_9BACT</name>
<comment type="caution">
    <text evidence="2">The sequence shown here is derived from an EMBL/GenBank/DDBJ whole genome shotgun (WGS) entry which is preliminary data.</text>
</comment>